<comment type="caution">
    <text evidence="2">The sequence shown here is derived from an EMBL/GenBank/DDBJ whole genome shotgun (WGS) entry which is preliminary data.</text>
</comment>
<name>A0AAD6V6E8_9AGAR</name>
<feature type="region of interest" description="Disordered" evidence="1">
    <location>
        <begin position="1"/>
        <end position="56"/>
    </location>
</feature>
<evidence type="ECO:0000313" key="3">
    <source>
        <dbReference type="Proteomes" id="UP001219525"/>
    </source>
</evidence>
<sequence length="161" mass="17511">MVLSAMDNGNNSRRVGMMEGWKSSANSPTLAQPAPLTEWENPLPNIETEGPEDEPISGLDAAFQEIEKQIQEECDEDAEEAEESEGEAEVAPKARGKTTKGKGKKKVALPSLMNDELYAFDLVQDALDAVVPKECIEEMSVVLDEPSDGGWDPQALLLSHI</sequence>
<accession>A0AAD6V6E8</accession>
<feature type="compositionally biased region" description="Acidic residues" evidence="1">
    <location>
        <begin position="72"/>
        <end position="88"/>
    </location>
</feature>
<dbReference type="Proteomes" id="UP001219525">
    <property type="component" value="Unassembled WGS sequence"/>
</dbReference>
<gene>
    <name evidence="2" type="ORF">GGX14DRAFT_398401</name>
</gene>
<dbReference type="EMBL" id="JARJCW010000048">
    <property type="protein sequence ID" value="KAJ7204085.1"/>
    <property type="molecule type" value="Genomic_DNA"/>
</dbReference>
<evidence type="ECO:0000313" key="2">
    <source>
        <dbReference type="EMBL" id="KAJ7204085.1"/>
    </source>
</evidence>
<proteinExistence type="predicted"/>
<feature type="region of interest" description="Disordered" evidence="1">
    <location>
        <begin position="70"/>
        <end position="106"/>
    </location>
</feature>
<dbReference type="AlphaFoldDB" id="A0AAD6V6E8"/>
<feature type="compositionally biased region" description="Basic residues" evidence="1">
    <location>
        <begin position="94"/>
        <end position="106"/>
    </location>
</feature>
<keyword evidence="3" id="KW-1185">Reference proteome</keyword>
<evidence type="ECO:0000256" key="1">
    <source>
        <dbReference type="SAM" id="MobiDB-lite"/>
    </source>
</evidence>
<protein>
    <submittedName>
        <fullName evidence="2">Uncharacterized protein</fullName>
    </submittedName>
</protein>
<reference evidence="2" key="1">
    <citation type="submission" date="2023-03" db="EMBL/GenBank/DDBJ databases">
        <title>Massive genome expansion in bonnet fungi (Mycena s.s.) driven by repeated elements and novel gene families across ecological guilds.</title>
        <authorList>
            <consortium name="Lawrence Berkeley National Laboratory"/>
            <person name="Harder C.B."/>
            <person name="Miyauchi S."/>
            <person name="Viragh M."/>
            <person name="Kuo A."/>
            <person name="Thoen E."/>
            <person name="Andreopoulos B."/>
            <person name="Lu D."/>
            <person name="Skrede I."/>
            <person name="Drula E."/>
            <person name="Henrissat B."/>
            <person name="Morin E."/>
            <person name="Kohler A."/>
            <person name="Barry K."/>
            <person name="LaButti K."/>
            <person name="Morin E."/>
            <person name="Salamov A."/>
            <person name="Lipzen A."/>
            <person name="Mereny Z."/>
            <person name="Hegedus B."/>
            <person name="Baldrian P."/>
            <person name="Stursova M."/>
            <person name="Weitz H."/>
            <person name="Taylor A."/>
            <person name="Grigoriev I.V."/>
            <person name="Nagy L.G."/>
            <person name="Martin F."/>
            <person name="Kauserud H."/>
        </authorList>
    </citation>
    <scope>NUCLEOTIDE SEQUENCE</scope>
    <source>
        <strain evidence="2">9144</strain>
    </source>
</reference>
<organism evidence="2 3">
    <name type="scientific">Mycena pura</name>
    <dbReference type="NCBI Taxonomy" id="153505"/>
    <lineage>
        <taxon>Eukaryota</taxon>
        <taxon>Fungi</taxon>
        <taxon>Dikarya</taxon>
        <taxon>Basidiomycota</taxon>
        <taxon>Agaricomycotina</taxon>
        <taxon>Agaricomycetes</taxon>
        <taxon>Agaricomycetidae</taxon>
        <taxon>Agaricales</taxon>
        <taxon>Marasmiineae</taxon>
        <taxon>Mycenaceae</taxon>
        <taxon>Mycena</taxon>
    </lineage>
</organism>